<dbReference type="Pfam" id="PF02498">
    <property type="entry name" value="Bro-N"/>
    <property type="match status" value="1"/>
</dbReference>
<evidence type="ECO:0000259" key="1">
    <source>
        <dbReference type="Pfam" id="PF02498"/>
    </source>
</evidence>
<dbReference type="AlphaFoldDB" id="A0A267MNC3"/>
<name>A0A267MNC3_9FIRM</name>
<comment type="caution">
    <text evidence="2">The sequence shown here is derived from an EMBL/GenBank/DDBJ whole genome shotgun (WGS) entry which is preliminary data.</text>
</comment>
<sequence>MIWNDKEVWFHASDVGKVLDLVNKRKVLPNIRDKYKRKFKDSDVTKGYNRNSDTHLNNRGEILIEEI</sequence>
<organism evidence="2 3">
    <name type="scientific">Anaeromicrobium sediminis</name>
    <dbReference type="NCBI Taxonomy" id="1478221"/>
    <lineage>
        <taxon>Bacteria</taxon>
        <taxon>Bacillati</taxon>
        <taxon>Bacillota</taxon>
        <taxon>Clostridia</taxon>
        <taxon>Peptostreptococcales</taxon>
        <taxon>Thermotaleaceae</taxon>
        <taxon>Anaeromicrobium</taxon>
    </lineage>
</organism>
<gene>
    <name evidence="2" type="ORF">CCE28_01395</name>
</gene>
<keyword evidence="3" id="KW-1185">Reference proteome</keyword>
<accession>A0A267MNC3</accession>
<feature type="domain" description="Bro-N" evidence="1">
    <location>
        <begin position="2"/>
        <end position="52"/>
    </location>
</feature>
<evidence type="ECO:0000313" key="3">
    <source>
        <dbReference type="Proteomes" id="UP000216024"/>
    </source>
</evidence>
<dbReference type="EMBL" id="NIBG01000001">
    <property type="protein sequence ID" value="PAB61111.1"/>
    <property type="molecule type" value="Genomic_DNA"/>
</dbReference>
<protein>
    <recommendedName>
        <fullName evidence="1">Bro-N domain-containing protein</fullName>
    </recommendedName>
</protein>
<evidence type="ECO:0000313" key="2">
    <source>
        <dbReference type="EMBL" id="PAB61111.1"/>
    </source>
</evidence>
<proteinExistence type="predicted"/>
<dbReference type="InterPro" id="IPR003497">
    <property type="entry name" value="BRO_N_domain"/>
</dbReference>
<dbReference type="OrthoDB" id="9812611at2"/>
<dbReference type="RefSeq" id="WP_095130218.1">
    <property type="nucleotide sequence ID" value="NZ_NIBG01000001.1"/>
</dbReference>
<dbReference type="Proteomes" id="UP000216024">
    <property type="component" value="Unassembled WGS sequence"/>
</dbReference>
<reference evidence="2 3" key="1">
    <citation type="submission" date="2017-06" db="EMBL/GenBank/DDBJ databases">
        <title>Draft genome sequence of anaerobic fermentative bacterium Anaeromicrobium sediminis DY2726D isolated from West Pacific Ocean sediments.</title>
        <authorList>
            <person name="Zeng X."/>
        </authorList>
    </citation>
    <scope>NUCLEOTIDE SEQUENCE [LARGE SCALE GENOMIC DNA]</scope>
    <source>
        <strain evidence="2 3">DY2726D</strain>
    </source>
</reference>